<gene>
    <name evidence="2" type="ORF">C6P46_006335</name>
</gene>
<dbReference type="EMBL" id="PUHQ01000079">
    <property type="protein sequence ID" value="KAG0657608.1"/>
    <property type="molecule type" value="Genomic_DNA"/>
</dbReference>
<feature type="compositionally biased region" description="Basic and acidic residues" evidence="1">
    <location>
        <begin position="33"/>
        <end position="47"/>
    </location>
</feature>
<organism evidence="2 3">
    <name type="scientific">Rhodotorula mucilaginosa</name>
    <name type="common">Yeast</name>
    <name type="synonym">Rhodotorula rubra</name>
    <dbReference type="NCBI Taxonomy" id="5537"/>
    <lineage>
        <taxon>Eukaryota</taxon>
        <taxon>Fungi</taxon>
        <taxon>Dikarya</taxon>
        <taxon>Basidiomycota</taxon>
        <taxon>Pucciniomycotina</taxon>
        <taxon>Microbotryomycetes</taxon>
        <taxon>Sporidiobolales</taxon>
        <taxon>Sporidiobolaceae</taxon>
        <taxon>Rhodotorula</taxon>
    </lineage>
</organism>
<feature type="region of interest" description="Disordered" evidence="1">
    <location>
        <begin position="347"/>
        <end position="378"/>
    </location>
</feature>
<proteinExistence type="predicted"/>
<feature type="region of interest" description="Disordered" evidence="1">
    <location>
        <begin position="32"/>
        <end position="88"/>
    </location>
</feature>
<evidence type="ECO:0000256" key="1">
    <source>
        <dbReference type="SAM" id="MobiDB-lite"/>
    </source>
</evidence>
<protein>
    <submittedName>
        <fullName evidence="2">Uncharacterized protein</fullName>
    </submittedName>
</protein>
<dbReference type="Proteomes" id="UP000777482">
    <property type="component" value="Unassembled WGS sequence"/>
</dbReference>
<feature type="compositionally biased region" description="Acidic residues" evidence="1">
    <location>
        <begin position="114"/>
        <end position="124"/>
    </location>
</feature>
<reference evidence="2 3" key="1">
    <citation type="submission" date="2020-11" db="EMBL/GenBank/DDBJ databases">
        <title>Kefir isolates.</title>
        <authorList>
            <person name="Marcisauskas S."/>
            <person name="Kim Y."/>
            <person name="Blasche S."/>
        </authorList>
    </citation>
    <scope>NUCLEOTIDE SEQUENCE [LARGE SCALE GENOMIC DNA]</scope>
    <source>
        <strain evidence="2 3">KR</strain>
    </source>
</reference>
<evidence type="ECO:0000313" key="2">
    <source>
        <dbReference type="EMBL" id="KAG0657608.1"/>
    </source>
</evidence>
<name>A0A9P6VYP5_RHOMI</name>
<feature type="region of interest" description="Disordered" evidence="1">
    <location>
        <begin position="113"/>
        <end position="175"/>
    </location>
</feature>
<feature type="compositionally biased region" description="Basic and acidic residues" evidence="1">
    <location>
        <begin position="351"/>
        <end position="370"/>
    </location>
</feature>
<comment type="caution">
    <text evidence="2">The sequence shown here is derived from an EMBL/GenBank/DDBJ whole genome shotgun (WGS) entry which is preliminary data.</text>
</comment>
<sequence>MRLLHKLRRRKRDKKADASAAAAVSLLLPALPFHDDDKLADSGEDKGTQTSNDSGYGSTENASPTLATTPAELSASEEQAEHSSPDVKFAQLVNLEQDVVNRRRRESIRFELFGTDDDDDEEGEAREGESIQSAARPPPPRPRLNICTSVAGRRPPTEITPVSADSPHPQAYRPPQTWHSYSNASWSTTTCSYFQPRYHTWASQRLLDITHDRIAASRRRSEAFPPGSAADAGHLLLAPPSSTHTPASLRELRTHAPRDPLRVRLARSVMLVKLRNGLTSDEAGELCFGPASRLPGSIKPPSYSASPSGSAPLGGTCPSMTAPHPLALVLPRLPAWAHRPTYQERCVVTRPDQDGSQDKILRPEEEERQQGARPGSATISSRVAIFVAELAEHERLQSQLASTVAVDTPTSLQSPRAPPPSCVPARRTMSDSSPVSSLPKRVHHETFVPQGLGGATTSPSAVVEDLLATSRTALSPARPSRPVRVRTYDDSSRPSSTNHNNNHDDDDDDDDERPLAMLRRSASTSCLPERLRAVDGDLLGAQQVPLPFWLPPLISAAASRTPSSTAWRPLSHTRTSANSGPRRGVVVAVPRDEVAPVRPLHYGLDHPTDTGSSSPPVAPSVVVCTPAKARQLSSKPSPGSLYWPATTTTTAPKSLSFPPLERSRARQMPIATKRPDLRSRHSSIELHGSFKVIEHDFQFPSKSKRPWTRSLSLRKARSFWHVGAGSQTACSA</sequence>
<keyword evidence="3" id="KW-1185">Reference proteome</keyword>
<feature type="compositionally biased region" description="Polar residues" evidence="1">
    <location>
        <begin position="48"/>
        <end position="68"/>
    </location>
</feature>
<dbReference type="OrthoDB" id="10392624at2759"/>
<evidence type="ECO:0000313" key="3">
    <source>
        <dbReference type="Proteomes" id="UP000777482"/>
    </source>
</evidence>
<accession>A0A9P6VYP5</accession>
<dbReference type="AlphaFoldDB" id="A0A9P6VYP5"/>
<feature type="region of interest" description="Disordered" evidence="1">
    <location>
        <begin position="473"/>
        <end position="513"/>
    </location>
</feature>
<feature type="region of interest" description="Disordered" evidence="1">
    <location>
        <begin position="407"/>
        <end position="441"/>
    </location>
</feature>